<organism evidence="3 4">
    <name type="scientific">Adineta ricciae</name>
    <name type="common">Rotifer</name>
    <dbReference type="NCBI Taxonomy" id="249248"/>
    <lineage>
        <taxon>Eukaryota</taxon>
        <taxon>Metazoa</taxon>
        <taxon>Spiralia</taxon>
        <taxon>Gnathifera</taxon>
        <taxon>Rotifera</taxon>
        <taxon>Eurotatoria</taxon>
        <taxon>Bdelloidea</taxon>
        <taxon>Adinetida</taxon>
        <taxon>Adinetidae</taxon>
        <taxon>Adineta</taxon>
    </lineage>
</organism>
<dbReference type="OrthoDB" id="10003537at2759"/>
<keyword evidence="1" id="KW-1133">Transmembrane helix</keyword>
<gene>
    <name evidence="3" type="ORF">EDS130_LOCUS38395</name>
</gene>
<sequence>MENDPDASRTIRFCDAIDVREIPNKDADVQLMSNGSRKSPSQQANVTCCPKIFKTKQNIIIGIVLICVIAGTVGRIVLSEEDEYLVTFNETCEHGSSQCDRNKDLYCINKKCHCDYSKKYWDMKTQICVSRQNYSQICHYNDSCMATLICSSHSHLCICDQRQYYNSILSQCVNRASLDESCLPSMNSTCLLSLSCDSGKCVCPNGKRWLPSKKICVTSG</sequence>
<name>A0A815N893_ADIRI</name>
<dbReference type="AlphaFoldDB" id="A0A815N893"/>
<comment type="caution">
    <text evidence="3">The sequence shown here is derived from an EMBL/GenBank/DDBJ whole genome shotgun (WGS) entry which is preliminary data.</text>
</comment>
<keyword evidence="1" id="KW-0472">Membrane</keyword>
<feature type="domain" description="EB" evidence="2">
    <location>
        <begin position="165"/>
        <end position="208"/>
    </location>
</feature>
<dbReference type="EMBL" id="CAJNOJ010000399">
    <property type="protein sequence ID" value="CAF1433970.1"/>
    <property type="molecule type" value="Genomic_DNA"/>
</dbReference>
<protein>
    <recommendedName>
        <fullName evidence="2">EB domain-containing protein</fullName>
    </recommendedName>
</protein>
<evidence type="ECO:0000256" key="1">
    <source>
        <dbReference type="SAM" id="Phobius"/>
    </source>
</evidence>
<feature type="transmembrane region" description="Helical" evidence="1">
    <location>
        <begin position="59"/>
        <end position="78"/>
    </location>
</feature>
<accession>A0A815N893</accession>
<dbReference type="InterPro" id="IPR006149">
    <property type="entry name" value="EB_dom"/>
</dbReference>
<evidence type="ECO:0000313" key="4">
    <source>
        <dbReference type="Proteomes" id="UP000663852"/>
    </source>
</evidence>
<dbReference type="Pfam" id="PF01683">
    <property type="entry name" value="EB"/>
    <property type="match status" value="1"/>
</dbReference>
<proteinExistence type="predicted"/>
<keyword evidence="1" id="KW-0812">Transmembrane</keyword>
<evidence type="ECO:0000259" key="2">
    <source>
        <dbReference type="Pfam" id="PF01683"/>
    </source>
</evidence>
<reference evidence="3" key="1">
    <citation type="submission" date="2021-02" db="EMBL/GenBank/DDBJ databases">
        <authorList>
            <person name="Nowell W R."/>
        </authorList>
    </citation>
    <scope>NUCLEOTIDE SEQUENCE</scope>
</reference>
<dbReference type="Proteomes" id="UP000663852">
    <property type="component" value="Unassembled WGS sequence"/>
</dbReference>
<evidence type="ECO:0000313" key="3">
    <source>
        <dbReference type="EMBL" id="CAF1433970.1"/>
    </source>
</evidence>